<dbReference type="EMBL" id="MU118000">
    <property type="protein sequence ID" value="KAF9649270.1"/>
    <property type="molecule type" value="Genomic_DNA"/>
</dbReference>
<gene>
    <name evidence="1" type="ORF">BDM02DRAFT_3114038</name>
</gene>
<keyword evidence="2" id="KW-1185">Reference proteome</keyword>
<reference evidence="1" key="1">
    <citation type="submission" date="2019-10" db="EMBL/GenBank/DDBJ databases">
        <authorList>
            <consortium name="DOE Joint Genome Institute"/>
            <person name="Kuo A."/>
            <person name="Miyauchi S."/>
            <person name="Kiss E."/>
            <person name="Drula E."/>
            <person name="Kohler A."/>
            <person name="Sanchez-Garcia M."/>
            <person name="Andreopoulos B."/>
            <person name="Barry K.W."/>
            <person name="Bonito G."/>
            <person name="Buee M."/>
            <person name="Carver A."/>
            <person name="Chen C."/>
            <person name="Cichocki N."/>
            <person name="Clum A."/>
            <person name="Culley D."/>
            <person name="Crous P.W."/>
            <person name="Fauchery L."/>
            <person name="Girlanda M."/>
            <person name="Hayes R."/>
            <person name="Keri Z."/>
            <person name="Labutti K."/>
            <person name="Lipzen A."/>
            <person name="Lombard V."/>
            <person name="Magnuson J."/>
            <person name="Maillard F."/>
            <person name="Morin E."/>
            <person name="Murat C."/>
            <person name="Nolan M."/>
            <person name="Ohm R."/>
            <person name="Pangilinan J."/>
            <person name="Pereira M."/>
            <person name="Perotto S."/>
            <person name="Peter M."/>
            <person name="Riley R."/>
            <person name="Sitrit Y."/>
            <person name="Stielow B."/>
            <person name="Szollosi G."/>
            <person name="Zifcakova L."/>
            <person name="Stursova M."/>
            <person name="Spatafora J.W."/>
            <person name="Tedersoo L."/>
            <person name="Vaario L.-M."/>
            <person name="Yamada A."/>
            <person name="Yan M."/>
            <person name="Wang P."/>
            <person name="Xu J."/>
            <person name="Bruns T."/>
            <person name="Baldrian P."/>
            <person name="Vilgalys R."/>
            <person name="Henrissat B."/>
            <person name="Grigoriev I.V."/>
            <person name="Hibbett D."/>
            <person name="Nagy L.G."/>
            <person name="Martin F.M."/>
        </authorList>
    </citation>
    <scope>NUCLEOTIDE SEQUENCE</scope>
    <source>
        <strain evidence="1">P2</strain>
    </source>
</reference>
<proteinExistence type="predicted"/>
<dbReference type="Proteomes" id="UP000886501">
    <property type="component" value="Unassembled WGS sequence"/>
</dbReference>
<protein>
    <submittedName>
        <fullName evidence="1">Uncharacterized protein</fullName>
    </submittedName>
</protein>
<reference evidence="1" key="2">
    <citation type="journal article" date="2020" name="Nat. Commun.">
        <title>Large-scale genome sequencing of mycorrhizal fungi provides insights into the early evolution of symbiotic traits.</title>
        <authorList>
            <person name="Miyauchi S."/>
            <person name="Kiss E."/>
            <person name="Kuo A."/>
            <person name="Drula E."/>
            <person name="Kohler A."/>
            <person name="Sanchez-Garcia M."/>
            <person name="Morin E."/>
            <person name="Andreopoulos B."/>
            <person name="Barry K.W."/>
            <person name="Bonito G."/>
            <person name="Buee M."/>
            <person name="Carver A."/>
            <person name="Chen C."/>
            <person name="Cichocki N."/>
            <person name="Clum A."/>
            <person name="Culley D."/>
            <person name="Crous P.W."/>
            <person name="Fauchery L."/>
            <person name="Girlanda M."/>
            <person name="Hayes R.D."/>
            <person name="Keri Z."/>
            <person name="LaButti K."/>
            <person name="Lipzen A."/>
            <person name="Lombard V."/>
            <person name="Magnuson J."/>
            <person name="Maillard F."/>
            <person name="Murat C."/>
            <person name="Nolan M."/>
            <person name="Ohm R.A."/>
            <person name="Pangilinan J."/>
            <person name="Pereira M.F."/>
            <person name="Perotto S."/>
            <person name="Peter M."/>
            <person name="Pfister S."/>
            <person name="Riley R."/>
            <person name="Sitrit Y."/>
            <person name="Stielow J.B."/>
            <person name="Szollosi G."/>
            <person name="Zifcakova L."/>
            <person name="Stursova M."/>
            <person name="Spatafora J.W."/>
            <person name="Tedersoo L."/>
            <person name="Vaario L.M."/>
            <person name="Yamada A."/>
            <person name="Yan M."/>
            <person name="Wang P."/>
            <person name="Xu J."/>
            <person name="Bruns T."/>
            <person name="Baldrian P."/>
            <person name="Vilgalys R."/>
            <person name="Dunand C."/>
            <person name="Henrissat B."/>
            <person name="Grigoriev I.V."/>
            <person name="Hibbett D."/>
            <person name="Nagy L.G."/>
            <person name="Martin F.M."/>
        </authorList>
    </citation>
    <scope>NUCLEOTIDE SEQUENCE</scope>
    <source>
        <strain evidence="1">P2</strain>
    </source>
</reference>
<accession>A0ACB6ZHL1</accession>
<sequence>MNNAVYYHLYDSIVNDYLAKHCGVQATSSPVIGLVVTSFSDFYRPVAYPQVLELGLRVSKLGKSSVVYEIGVFEEGVEPVAAVGGYTHVFVESSSRKTGNMSKEVREGLEKLVVVESKL</sequence>
<name>A0ACB6ZHL1_THEGA</name>
<organism evidence="1 2">
    <name type="scientific">Thelephora ganbajun</name>
    <name type="common">Ganba fungus</name>
    <dbReference type="NCBI Taxonomy" id="370292"/>
    <lineage>
        <taxon>Eukaryota</taxon>
        <taxon>Fungi</taxon>
        <taxon>Dikarya</taxon>
        <taxon>Basidiomycota</taxon>
        <taxon>Agaricomycotina</taxon>
        <taxon>Agaricomycetes</taxon>
        <taxon>Thelephorales</taxon>
        <taxon>Thelephoraceae</taxon>
        <taxon>Thelephora</taxon>
    </lineage>
</organism>
<evidence type="ECO:0000313" key="1">
    <source>
        <dbReference type="EMBL" id="KAF9649270.1"/>
    </source>
</evidence>
<evidence type="ECO:0000313" key="2">
    <source>
        <dbReference type="Proteomes" id="UP000886501"/>
    </source>
</evidence>
<comment type="caution">
    <text evidence="1">The sequence shown here is derived from an EMBL/GenBank/DDBJ whole genome shotgun (WGS) entry which is preliminary data.</text>
</comment>